<sequence length="165" mass="18257">MSQGMTNLVDVLHARRASMEEMVQLLAREREAIIGCDTERLHEATSRKLEVAAAMEVLDSNCRQLMTGEAERLGLPANATLTPIIGRCTPDEQAELTALQKTIATLAAEIRQLVDENRRFLGSSLTTINRSLAFFQSRFTVSETYGGSGQMVERGTNSSLLRREI</sequence>
<evidence type="ECO:0000313" key="5">
    <source>
        <dbReference type="Proteomes" id="UP001144352"/>
    </source>
</evidence>
<organism evidence="4 5">
    <name type="scientific">Geobacter hydrogenophilus</name>
    <dbReference type="NCBI Taxonomy" id="40983"/>
    <lineage>
        <taxon>Bacteria</taxon>
        <taxon>Pseudomonadati</taxon>
        <taxon>Thermodesulfobacteriota</taxon>
        <taxon>Desulfuromonadia</taxon>
        <taxon>Geobacterales</taxon>
        <taxon>Geobacteraceae</taxon>
        <taxon>Geobacter</taxon>
    </lineage>
</organism>
<evidence type="ECO:0000313" key="4">
    <source>
        <dbReference type="EMBL" id="GLI38476.1"/>
    </source>
</evidence>
<reference evidence="4" key="1">
    <citation type="submission" date="2022-12" db="EMBL/GenBank/DDBJ databases">
        <title>Reference genome sequencing for broad-spectrum identification of bacterial and archaeal isolates by mass spectrometry.</title>
        <authorList>
            <person name="Sekiguchi Y."/>
            <person name="Tourlousse D.M."/>
        </authorList>
    </citation>
    <scope>NUCLEOTIDE SEQUENCE</scope>
    <source>
        <strain evidence="4">H2</strain>
    </source>
</reference>
<comment type="function">
    <text evidence="1">Required for the efficient initiation of filament assembly.</text>
</comment>
<evidence type="ECO:0000256" key="1">
    <source>
        <dbReference type="ARBA" id="ARBA00002397"/>
    </source>
</evidence>
<name>A0A9W6LDG1_9BACT</name>
<keyword evidence="4" id="KW-0969">Cilium</keyword>
<dbReference type="EMBL" id="BSDS01000001">
    <property type="protein sequence ID" value="GLI38476.1"/>
    <property type="molecule type" value="Genomic_DNA"/>
</dbReference>
<keyword evidence="3" id="KW-1005">Bacterial flagellum biogenesis</keyword>
<dbReference type="InterPro" id="IPR036679">
    <property type="entry name" value="FlgN-like_sf"/>
</dbReference>
<protein>
    <submittedName>
        <fullName evidence="4">Flagellar biogenesis chaperone FlgN</fullName>
    </submittedName>
</protein>
<proteinExistence type="inferred from homology"/>
<dbReference type="Proteomes" id="UP001144352">
    <property type="component" value="Unassembled WGS sequence"/>
</dbReference>
<comment type="caution">
    <text evidence="4">The sequence shown here is derived from an EMBL/GenBank/DDBJ whole genome shotgun (WGS) entry which is preliminary data.</text>
</comment>
<dbReference type="AlphaFoldDB" id="A0A9W6LDG1"/>
<dbReference type="RefSeq" id="WP_214186426.1">
    <property type="nucleotide sequence ID" value="NZ_BSDS01000001.1"/>
</dbReference>
<dbReference type="Gene3D" id="1.20.58.300">
    <property type="entry name" value="FlgN-like"/>
    <property type="match status" value="1"/>
</dbReference>
<comment type="similarity">
    <text evidence="2">Belongs to the FlgN family.</text>
</comment>
<dbReference type="SUPFAM" id="SSF140566">
    <property type="entry name" value="FlgN-like"/>
    <property type="match status" value="1"/>
</dbReference>
<dbReference type="Pfam" id="PF05130">
    <property type="entry name" value="FlgN"/>
    <property type="match status" value="1"/>
</dbReference>
<dbReference type="InterPro" id="IPR007809">
    <property type="entry name" value="FlgN-like"/>
</dbReference>
<gene>
    <name evidence="4" type="primary">flgN</name>
    <name evidence="4" type="ORF">GHYDROH2_19770</name>
</gene>
<keyword evidence="5" id="KW-1185">Reference proteome</keyword>
<evidence type="ECO:0000256" key="3">
    <source>
        <dbReference type="ARBA" id="ARBA00022795"/>
    </source>
</evidence>
<keyword evidence="4" id="KW-0282">Flagellum</keyword>
<evidence type="ECO:0000256" key="2">
    <source>
        <dbReference type="ARBA" id="ARBA00007703"/>
    </source>
</evidence>
<keyword evidence="4" id="KW-0966">Cell projection</keyword>
<dbReference type="GO" id="GO:0044780">
    <property type="term" value="P:bacterial-type flagellum assembly"/>
    <property type="evidence" value="ECO:0007669"/>
    <property type="project" value="InterPro"/>
</dbReference>
<accession>A0A9W6LDG1</accession>